<feature type="compositionally biased region" description="Basic and acidic residues" evidence="1">
    <location>
        <begin position="1"/>
        <end position="12"/>
    </location>
</feature>
<dbReference type="OrthoDB" id="496749at2759"/>
<dbReference type="SUPFAM" id="SSF52425">
    <property type="entry name" value="Cryptochrome/photolyase, N-terminal domain"/>
    <property type="match status" value="1"/>
</dbReference>
<dbReference type="InterPro" id="IPR036155">
    <property type="entry name" value="Crypto/Photolyase_N_sf"/>
</dbReference>
<evidence type="ECO:0000313" key="3">
    <source>
        <dbReference type="EMBL" id="ODN02944.1"/>
    </source>
</evidence>
<dbReference type="OMA" id="RCRMITE"/>
<dbReference type="Proteomes" id="UP000094527">
    <property type="component" value="Unassembled WGS sequence"/>
</dbReference>
<protein>
    <submittedName>
        <fullName evidence="3">Deoxyribodipyrimidine photo-lyase</fullName>
    </submittedName>
</protein>
<dbReference type="EMBL" id="LJIJ01000092">
    <property type="protein sequence ID" value="ODN02944.1"/>
    <property type="molecule type" value="Genomic_DNA"/>
</dbReference>
<dbReference type="Gene3D" id="3.40.50.620">
    <property type="entry name" value="HUPs"/>
    <property type="match status" value="1"/>
</dbReference>
<feature type="region of interest" description="Disordered" evidence="1">
    <location>
        <begin position="1"/>
        <end position="58"/>
    </location>
</feature>
<dbReference type="Gene3D" id="1.25.40.80">
    <property type="match status" value="1"/>
</dbReference>
<accession>A0A1D2NCF6</accession>
<dbReference type="STRING" id="48709.A0A1D2NCF6"/>
<evidence type="ECO:0000256" key="1">
    <source>
        <dbReference type="SAM" id="MobiDB-lite"/>
    </source>
</evidence>
<dbReference type="FunFam" id="3.40.50.620:FF:000110">
    <property type="entry name" value="Deoxyribodipyrimidine photolyase"/>
    <property type="match status" value="1"/>
</dbReference>
<sequence length="320" mass="36247">MAGKSKAPEKKASSSSSKGTAKEDDAPAEKKKKEVEDFDGFNARIREQRKSEGSSQTFKFDKSRCRMITEDENLPASHSGVLYWMSRDQRVQDNWALIYAQRLALKEKVPLFVCFCLVPKFLQATLRQYAFMLKGLRSVQKELVDLNIPFSLLFGEAKAVLPDFVKKHKIGGVVTDFSPLRTPRAWVDEVAKKLPEDVPLCQVDAHNIVPVWVTSEKLEYAARTIRPKIHKHLPDYLTEFPDVISHPHKSSSKFENPFKNWDELMAFLKIDKTVGEVEWAKPGTAEAFQTLRSCDVSKLDFRSAGQRDDPDSGLTAVLEA</sequence>
<reference evidence="3 4" key="1">
    <citation type="journal article" date="2016" name="Genome Biol. Evol.">
        <title>Gene Family Evolution Reflects Adaptation to Soil Environmental Stressors in the Genome of the Collembolan Orchesella cincta.</title>
        <authorList>
            <person name="Faddeeva-Vakhrusheva A."/>
            <person name="Derks M.F."/>
            <person name="Anvar S.Y."/>
            <person name="Agamennone V."/>
            <person name="Suring W."/>
            <person name="Smit S."/>
            <person name="van Straalen N.M."/>
            <person name="Roelofs D."/>
        </authorList>
    </citation>
    <scope>NUCLEOTIDE SEQUENCE [LARGE SCALE GENOMIC DNA]</scope>
    <source>
        <tissue evidence="3">Mixed pool</tissue>
    </source>
</reference>
<gene>
    <name evidence="3" type="ORF">Ocin01_03753</name>
</gene>
<organism evidence="3 4">
    <name type="scientific">Orchesella cincta</name>
    <name type="common">Springtail</name>
    <name type="synonym">Podura cincta</name>
    <dbReference type="NCBI Taxonomy" id="48709"/>
    <lineage>
        <taxon>Eukaryota</taxon>
        <taxon>Metazoa</taxon>
        <taxon>Ecdysozoa</taxon>
        <taxon>Arthropoda</taxon>
        <taxon>Hexapoda</taxon>
        <taxon>Collembola</taxon>
        <taxon>Entomobryomorpha</taxon>
        <taxon>Entomobryoidea</taxon>
        <taxon>Orchesellidae</taxon>
        <taxon>Orchesellinae</taxon>
        <taxon>Orchesella</taxon>
    </lineage>
</organism>
<feature type="domain" description="Photolyase/cryptochrome alpha/beta" evidence="2">
    <location>
        <begin position="79"/>
        <end position="211"/>
    </location>
</feature>
<evidence type="ECO:0000313" key="4">
    <source>
        <dbReference type="Proteomes" id="UP000094527"/>
    </source>
</evidence>
<dbReference type="AlphaFoldDB" id="A0A1D2NCF6"/>
<name>A0A1D2NCF6_ORCCI</name>
<dbReference type="GO" id="GO:0000719">
    <property type="term" value="P:photoreactive repair"/>
    <property type="evidence" value="ECO:0007669"/>
    <property type="project" value="TreeGrafter"/>
</dbReference>
<evidence type="ECO:0000259" key="2">
    <source>
        <dbReference type="PROSITE" id="PS51645"/>
    </source>
</evidence>
<dbReference type="PANTHER" id="PTHR10211">
    <property type="entry name" value="DEOXYRIBODIPYRIMIDINE PHOTOLYASE"/>
    <property type="match status" value="1"/>
</dbReference>
<dbReference type="InterPro" id="IPR052219">
    <property type="entry name" value="Photolyase_Class-2"/>
</dbReference>
<dbReference type="Pfam" id="PF00875">
    <property type="entry name" value="DNA_photolyase"/>
    <property type="match status" value="1"/>
</dbReference>
<dbReference type="GO" id="GO:0003904">
    <property type="term" value="F:deoxyribodipyrimidine photo-lyase activity"/>
    <property type="evidence" value="ECO:0007669"/>
    <property type="project" value="TreeGrafter"/>
</dbReference>
<dbReference type="InterPro" id="IPR006050">
    <property type="entry name" value="DNA_photolyase_N"/>
</dbReference>
<comment type="caution">
    <text evidence="3">The sequence shown here is derived from an EMBL/GenBank/DDBJ whole genome shotgun (WGS) entry which is preliminary data.</text>
</comment>
<dbReference type="PANTHER" id="PTHR10211:SF0">
    <property type="entry name" value="DEOXYRIBODIPYRIMIDINE PHOTO-LYASE"/>
    <property type="match status" value="1"/>
</dbReference>
<keyword evidence="3" id="KW-0456">Lyase</keyword>
<dbReference type="PROSITE" id="PS51645">
    <property type="entry name" value="PHR_CRY_ALPHA_BETA"/>
    <property type="match status" value="1"/>
</dbReference>
<dbReference type="InterPro" id="IPR014729">
    <property type="entry name" value="Rossmann-like_a/b/a_fold"/>
</dbReference>
<feature type="compositionally biased region" description="Basic and acidic residues" evidence="1">
    <location>
        <begin position="20"/>
        <end position="35"/>
    </location>
</feature>
<keyword evidence="4" id="KW-1185">Reference proteome</keyword>
<proteinExistence type="predicted"/>